<protein>
    <submittedName>
        <fullName evidence="2">BTB/POZ domain-containing protein</fullName>
    </submittedName>
</protein>
<dbReference type="InterPro" id="IPR011333">
    <property type="entry name" value="SKP1/BTB/POZ_sf"/>
</dbReference>
<reference evidence="2" key="1">
    <citation type="submission" date="2022-01" db="EMBL/GenBank/DDBJ databases">
        <title>Genome Sequence Resource for Two Populations of Ditylenchus destructor, the Migratory Endoparasitic Phytonematode.</title>
        <authorList>
            <person name="Zhang H."/>
            <person name="Lin R."/>
            <person name="Xie B."/>
        </authorList>
    </citation>
    <scope>NUCLEOTIDE SEQUENCE</scope>
    <source>
        <strain evidence="2">BazhouSP</strain>
    </source>
</reference>
<organism evidence="2 3">
    <name type="scientific">Ditylenchus destructor</name>
    <dbReference type="NCBI Taxonomy" id="166010"/>
    <lineage>
        <taxon>Eukaryota</taxon>
        <taxon>Metazoa</taxon>
        <taxon>Ecdysozoa</taxon>
        <taxon>Nematoda</taxon>
        <taxon>Chromadorea</taxon>
        <taxon>Rhabditida</taxon>
        <taxon>Tylenchina</taxon>
        <taxon>Tylenchomorpha</taxon>
        <taxon>Sphaerularioidea</taxon>
        <taxon>Anguinidae</taxon>
        <taxon>Anguininae</taxon>
        <taxon>Ditylenchus</taxon>
    </lineage>
</organism>
<keyword evidence="3" id="KW-1185">Reference proteome</keyword>
<evidence type="ECO:0000313" key="2">
    <source>
        <dbReference type="EMBL" id="KAI1701210.1"/>
    </source>
</evidence>
<dbReference type="InterPro" id="IPR000210">
    <property type="entry name" value="BTB/POZ_dom"/>
</dbReference>
<dbReference type="Proteomes" id="UP001201812">
    <property type="component" value="Unassembled WGS sequence"/>
</dbReference>
<name>A0AAD4R052_9BILA</name>
<dbReference type="Gene3D" id="3.30.710.10">
    <property type="entry name" value="Potassium Channel Kv1.1, Chain A"/>
    <property type="match status" value="1"/>
</dbReference>
<feature type="domain" description="BTB" evidence="1">
    <location>
        <begin position="113"/>
        <end position="183"/>
    </location>
</feature>
<gene>
    <name evidence="2" type="ORF">DdX_16241</name>
</gene>
<dbReference type="SUPFAM" id="SSF54695">
    <property type="entry name" value="POZ domain"/>
    <property type="match status" value="1"/>
</dbReference>
<dbReference type="AlphaFoldDB" id="A0AAD4R052"/>
<dbReference type="Pfam" id="PF00651">
    <property type="entry name" value="BTB"/>
    <property type="match status" value="1"/>
</dbReference>
<dbReference type="CDD" id="cd18186">
    <property type="entry name" value="BTB_POZ_ZBTB_KLHL-like"/>
    <property type="match status" value="1"/>
</dbReference>
<dbReference type="PANTHER" id="PTHR22744">
    <property type="entry name" value="HELIX LOOP HELIX PROTEIN 21-RELATED"/>
    <property type="match status" value="1"/>
</dbReference>
<dbReference type="PROSITE" id="PS50097">
    <property type="entry name" value="BTB"/>
    <property type="match status" value="1"/>
</dbReference>
<proteinExistence type="predicted"/>
<sequence length="304" mass="34036">MGDSTTDFSYDDYIVIAEDELTLGGAVRWIGQASFQYVHHCTLNCVECLSNDGKCYAEVVFAQKPNDTVLKKVRETFAKGVSVQGNNYSSWVVIRVLGMKAKILDDFNQYWKKDVIFLLGKDQKECYGDRNYLSAISPVFDKMFNGKFAEANKSTIELDDINSVENFKDFLLSISNERISRGTWKKMLTEGADQLECLGIQFYMELVKKLDGLGTRKYSATGGRGIEHIVFTAVAQFLNYSPTIAQFTTTGARTPPGNIKRRALAFLFDAVLTELPTRQKANNEADDDILEIINHALGGNIGLH</sequence>
<dbReference type="PANTHER" id="PTHR22744:SF17">
    <property type="entry name" value="BTB DOMAIN-CONTAINING PROTEIN"/>
    <property type="match status" value="1"/>
</dbReference>
<accession>A0AAD4R052</accession>
<dbReference type="EMBL" id="JAKKPZ010000124">
    <property type="protein sequence ID" value="KAI1701210.1"/>
    <property type="molecule type" value="Genomic_DNA"/>
</dbReference>
<evidence type="ECO:0000259" key="1">
    <source>
        <dbReference type="PROSITE" id="PS50097"/>
    </source>
</evidence>
<evidence type="ECO:0000313" key="3">
    <source>
        <dbReference type="Proteomes" id="UP001201812"/>
    </source>
</evidence>
<comment type="caution">
    <text evidence="2">The sequence shown here is derived from an EMBL/GenBank/DDBJ whole genome shotgun (WGS) entry which is preliminary data.</text>
</comment>